<dbReference type="CDD" id="cd02846">
    <property type="entry name" value="PAZ_argonaute_like"/>
    <property type="match status" value="1"/>
</dbReference>
<comment type="similarity">
    <text evidence="1">Belongs to the argonaute family.</text>
</comment>
<dbReference type="Pfam" id="PF02171">
    <property type="entry name" value="Piwi"/>
    <property type="match status" value="1"/>
</dbReference>
<dbReference type="Pfam" id="PF08699">
    <property type="entry name" value="ArgoL1"/>
    <property type="match status" value="1"/>
</dbReference>
<dbReference type="InterPro" id="IPR003100">
    <property type="entry name" value="PAZ_dom"/>
</dbReference>
<comment type="caution">
    <text evidence="5">The sequence shown here is derived from an EMBL/GenBank/DDBJ whole genome shotgun (WGS) entry which is preliminary data.</text>
</comment>
<dbReference type="EMBL" id="JAXOVC010000004">
    <property type="protein sequence ID" value="KAK4502389.1"/>
    <property type="molecule type" value="Genomic_DNA"/>
</dbReference>
<accession>A0ABR0ELD7</accession>
<dbReference type="SUPFAM" id="SSF53098">
    <property type="entry name" value="Ribonuclease H-like"/>
    <property type="match status" value="1"/>
</dbReference>
<proteinExistence type="inferred from homology"/>
<dbReference type="PROSITE" id="PS50821">
    <property type="entry name" value="PAZ"/>
    <property type="match status" value="1"/>
</dbReference>
<evidence type="ECO:0000259" key="4">
    <source>
        <dbReference type="PROSITE" id="PS50822"/>
    </source>
</evidence>
<dbReference type="Gene3D" id="3.30.420.10">
    <property type="entry name" value="Ribonuclease H-like superfamily/Ribonuclease H"/>
    <property type="match status" value="1"/>
</dbReference>
<dbReference type="InterPro" id="IPR045246">
    <property type="entry name" value="Piwi_ago-like"/>
</dbReference>
<evidence type="ECO:0000259" key="3">
    <source>
        <dbReference type="PROSITE" id="PS50821"/>
    </source>
</evidence>
<dbReference type="InterPro" id="IPR036397">
    <property type="entry name" value="RNaseH_sf"/>
</dbReference>
<dbReference type="Gene3D" id="3.40.50.2300">
    <property type="match status" value="1"/>
</dbReference>
<dbReference type="PANTHER" id="PTHR22891">
    <property type="entry name" value="EUKARYOTIC TRANSLATION INITIATION FACTOR 2C"/>
    <property type="match status" value="1"/>
</dbReference>
<dbReference type="InterPro" id="IPR014811">
    <property type="entry name" value="ArgoL1"/>
</dbReference>
<evidence type="ECO:0008006" key="7">
    <source>
        <dbReference type="Google" id="ProtNLM"/>
    </source>
</evidence>
<feature type="region of interest" description="Disordered" evidence="2">
    <location>
        <begin position="175"/>
        <end position="201"/>
    </location>
</feature>
<dbReference type="Gene3D" id="2.170.260.10">
    <property type="entry name" value="paz domain"/>
    <property type="match status" value="1"/>
</dbReference>
<feature type="domain" description="PAZ" evidence="3">
    <location>
        <begin position="343"/>
        <end position="444"/>
    </location>
</feature>
<dbReference type="SUPFAM" id="SSF101690">
    <property type="entry name" value="PAZ domain"/>
    <property type="match status" value="1"/>
</dbReference>
<dbReference type="SMART" id="SM00950">
    <property type="entry name" value="Piwi"/>
    <property type="match status" value="1"/>
</dbReference>
<organism evidence="5 6">
    <name type="scientific">Zasmidium cellare</name>
    <name type="common">Wine cellar mold</name>
    <name type="synonym">Racodium cellare</name>
    <dbReference type="NCBI Taxonomy" id="395010"/>
    <lineage>
        <taxon>Eukaryota</taxon>
        <taxon>Fungi</taxon>
        <taxon>Dikarya</taxon>
        <taxon>Ascomycota</taxon>
        <taxon>Pezizomycotina</taxon>
        <taxon>Dothideomycetes</taxon>
        <taxon>Dothideomycetidae</taxon>
        <taxon>Mycosphaerellales</taxon>
        <taxon>Mycosphaerellaceae</taxon>
        <taxon>Zasmidium</taxon>
    </lineage>
</organism>
<protein>
    <recommendedName>
        <fullName evidence="7">Piwi-domain-containing protein</fullName>
    </recommendedName>
</protein>
<feature type="compositionally biased region" description="Polar residues" evidence="2">
    <location>
        <begin position="183"/>
        <end position="193"/>
    </location>
</feature>
<dbReference type="Pfam" id="PF02170">
    <property type="entry name" value="PAZ"/>
    <property type="match status" value="1"/>
</dbReference>
<dbReference type="Proteomes" id="UP001305779">
    <property type="component" value="Unassembled WGS sequence"/>
</dbReference>
<dbReference type="Pfam" id="PF16486">
    <property type="entry name" value="ArgoN"/>
    <property type="match status" value="1"/>
</dbReference>
<evidence type="ECO:0000313" key="6">
    <source>
        <dbReference type="Proteomes" id="UP001305779"/>
    </source>
</evidence>
<reference evidence="5 6" key="1">
    <citation type="journal article" date="2023" name="G3 (Bethesda)">
        <title>A chromosome-level genome assembly of Zasmidium syzygii isolated from banana leaves.</title>
        <authorList>
            <person name="van Westerhoven A.C."/>
            <person name="Mehrabi R."/>
            <person name="Talebi R."/>
            <person name="Steentjes M.B.F."/>
            <person name="Corcolon B."/>
            <person name="Chong P.A."/>
            <person name="Kema G.H.J."/>
            <person name="Seidl M.F."/>
        </authorList>
    </citation>
    <scope>NUCLEOTIDE SEQUENCE [LARGE SCALE GENOMIC DNA]</scope>
    <source>
        <strain evidence="5 6">P124</strain>
    </source>
</reference>
<dbReference type="SMART" id="SM01163">
    <property type="entry name" value="DUF1785"/>
    <property type="match status" value="1"/>
</dbReference>
<dbReference type="InterPro" id="IPR003165">
    <property type="entry name" value="Piwi"/>
</dbReference>
<name>A0ABR0ELD7_ZASCE</name>
<gene>
    <name evidence="5" type="ORF">PRZ48_005814</name>
</gene>
<feature type="domain" description="Piwi" evidence="4">
    <location>
        <begin position="643"/>
        <end position="947"/>
    </location>
</feature>
<dbReference type="InterPro" id="IPR012337">
    <property type="entry name" value="RNaseH-like_sf"/>
</dbReference>
<dbReference type="CDD" id="cd04657">
    <property type="entry name" value="Piwi_ago-like"/>
    <property type="match status" value="1"/>
</dbReference>
<sequence length="991" mass="110897">MADVEVEAVEEMADSEADVDVEVPRKGKARRWPFVVVLLKIHQASICDAGQRPTDPDPKITAAEDALVKQTAGKMIDGFPGRSGYGTKGRKIVLRTNYFTLTTAFEQNQPEVALYKYEIEMGQELSRPKTRRLFDILLTHPAFQDCNWATDYSKILVTTKKMDVEKLMADPKFKKVTLPPEDGNSQQPASNSGPAPDFVRQARDRNTFDVRITYQNSYAPRELIQYLQSSSAGAAYEGRTDLVQVLNIIMAKAPNSANQVRKAGQNNFYPYGTHPGRQFQDLGKGLEALRGYYASVRPAVNRLLVNLNVTSGAFFKSMPLVQLVREFNGNNEQNEAFLRMLKVRADYVKDGQGKPFMSKTKTIVGFAKSVEDKFTVKRCGNAHEIKFSYVDRAMPNPQPRQVTVNDYFRQHHGITLKQPNLPVLNVGTRNDPQYLPPELCFVLPGQPYRRLLSGDQTTEMLRFAARPPNLNAMSIAGTADAPGNGLRIFRLSAPAGEPNPQANSVHPFGFRVGTSMISVPGRILDTPKIKYGSSDARVNKGSWNCADQKFVRPGKFNRWQVLIINRQGNRGNALIESPQGDMLAPENLIKTLEGYLKAYGINMGARGPTERIMLDQLTFQNRQSNDRTLKQAFAKAEENRVDMLFIILPEADKWLYARIKYFGDIDHGIGSICSVGSKLQKPGGQGMYMGNLALKFNLKGNGVSHSVPNTAVNPIDSNTMLVGIDVTHPSPGSTKGAPSIACIVASTDSSMFQWPGSIRRQEGRVEMVAKLDEMVDERLALWQKRNSGRLPTKIVIYRDGVSEGQYDDVLKKELPSFETAFEKRYGAKDKWPKVAIIIVGKRHHTRFYPSREEDADYDPKRGKGSWNPLPGTVVDRGIANKVLREFWLQAHQGLQGTARPAHYVVIKDDIAFGADALEQFTHHLCYHFNRATKAVSICPPAYYADLLCERGRAYLFSTLAENHASDSSVFDDAGEWSRDVHPRLRETTWYV</sequence>
<dbReference type="PROSITE" id="PS50822">
    <property type="entry name" value="PIWI"/>
    <property type="match status" value="1"/>
</dbReference>
<dbReference type="InterPro" id="IPR032474">
    <property type="entry name" value="Argonaute_N"/>
</dbReference>
<evidence type="ECO:0000256" key="2">
    <source>
        <dbReference type="SAM" id="MobiDB-lite"/>
    </source>
</evidence>
<evidence type="ECO:0000256" key="1">
    <source>
        <dbReference type="RuleBase" id="RU361178"/>
    </source>
</evidence>
<evidence type="ECO:0000313" key="5">
    <source>
        <dbReference type="EMBL" id="KAK4502389.1"/>
    </source>
</evidence>
<dbReference type="InterPro" id="IPR036085">
    <property type="entry name" value="PAZ_dom_sf"/>
</dbReference>
<dbReference type="SMART" id="SM00949">
    <property type="entry name" value="PAZ"/>
    <property type="match status" value="1"/>
</dbReference>
<keyword evidence="6" id="KW-1185">Reference proteome</keyword>